<dbReference type="GO" id="GO:0045087">
    <property type="term" value="P:innate immune response"/>
    <property type="evidence" value="ECO:0007669"/>
    <property type="project" value="UniProtKB-KW"/>
</dbReference>
<dbReference type="GO" id="GO:0032497">
    <property type="term" value="P:detection of lipopolysaccharide"/>
    <property type="evidence" value="ECO:0007669"/>
    <property type="project" value="TreeGrafter"/>
</dbReference>
<gene>
    <name evidence="12" type="ORF">OFLC_LOCUS14226</name>
</gene>
<keyword evidence="8 11" id="KW-0472">Membrane</keyword>
<reference evidence="12 13" key="2">
    <citation type="submission" date="2018-11" db="EMBL/GenBank/DDBJ databases">
        <authorList>
            <consortium name="Pathogen Informatics"/>
        </authorList>
    </citation>
    <scope>NUCLEOTIDE SEQUENCE [LARGE SCALE GENOMIC DNA]</scope>
</reference>
<dbReference type="GO" id="GO:0001530">
    <property type="term" value="F:lipopolysaccharide binding"/>
    <property type="evidence" value="ECO:0007669"/>
    <property type="project" value="TreeGrafter"/>
</dbReference>
<keyword evidence="3" id="KW-0399">Innate immunity</keyword>
<feature type="transmembrane region" description="Helical" evidence="11">
    <location>
        <begin position="141"/>
        <end position="163"/>
    </location>
</feature>
<evidence type="ECO:0000256" key="9">
    <source>
        <dbReference type="ARBA" id="ARBA00023170"/>
    </source>
</evidence>
<dbReference type="GO" id="GO:0034142">
    <property type="term" value="P:toll-like receptor 4 signaling pathway"/>
    <property type="evidence" value="ECO:0007669"/>
    <property type="project" value="TreeGrafter"/>
</dbReference>
<evidence type="ECO:0000256" key="1">
    <source>
        <dbReference type="ARBA" id="ARBA00004251"/>
    </source>
</evidence>
<accession>A0A183I3B4</accession>
<evidence type="ECO:0000313" key="14">
    <source>
        <dbReference type="WBParaSite" id="OFLC_0001423401-mRNA-1"/>
    </source>
</evidence>
<keyword evidence="9" id="KW-0675">Receptor</keyword>
<evidence type="ECO:0000256" key="6">
    <source>
        <dbReference type="ARBA" id="ARBA00022859"/>
    </source>
</evidence>
<dbReference type="InterPro" id="IPR032675">
    <property type="entry name" value="LRR_dom_sf"/>
</dbReference>
<dbReference type="EMBL" id="UZAJ01040687">
    <property type="protein sequence ID" value="VDP16068.1"/>
    <property type="molecule type" value="Genomic_DNA"/>
</dbReference>
<evidence type="ECO:0000313" key="12">
    <source>
        <dbReference type="EMBL" id="VDP16068.1"/>
    </source>
</evidence>
<keyword evidence="5" id="KW-0732">Signal</keyword>
<keyword evidence="6" id="KW-0391">Immunity</keyword>
<dbReference type="PANTHER" id="PTHR24365:SF521">
    <property type="entry name" value="TOLL-LIKE RECEPTOR 4"/>
    <property type="match status" value="1"/>
</dbReference>
<comment type="subcellular location">
    <subcellularLocation>
        <location evidence="1">Cell membrane</location>
        <topology evidence="1">Single-pass type I membrane protein</topology>
    </subcellularLocation>
</comment>
<dbReference type="AlphaFoldDB" id="A0A183I3B4"/>
<evidence type="ECO:0000256" key="7">
    <source>
        <dbReference type="ARBA" id="ARBA00022989"/>
    </source>
</evidence>
<evidence type="ECO:0000256" key="8">
    <source>
        <dbReference type="ARBA" id="ARBA00023136"/>
    </source>
</evidence>
<keyword evidence="7 11" id="KW-1133">Transmembrane helix</keyword>
<keyword evidence="4 11" id="KW-0812">Transmembrane</keyword>
<evidence type="ECO:0000313" key="13">
    <source>
        <dbReference type="Proteomes" id="UP000267606"/>
    </source>
</evidence>
<name>A0A183I3B4_9BILA</name>
<evidence type="ECO:0000256" key="3">
    <source>
        <dbReference type="ARBA" id="ARBA00022588"/>
    </source>
</evidence>
<dbReference type="WBParaSite" id="OFLC_0001423401-mRNA-1">
    <property type="protein sequence ID" value="OFLC_0001423401-mRNA-1"/>
    <property type="gene ID" value="OFLC_0001423401"/>
</dbReference>
<evidence type="ECO:0000256" key="11">
    <source>
        <dbReference type="SAM" id="Phobius"/>
    </source>
</evidence>
<dbReference type="STRING" id="387005.A0A183I3B4"/>
<keyword evidence="10" id="KW-0395">Inflammatory response</keyword>
<dbReference type="PANTHER" id="PTHR24365">
    <property type="entry name" value="TOLL-LIKE RECEPTOR"/>
    <property type="match status" value="1"/>
</dbReference>
<dbReference type="GO" id="GO:0002755">
    <property type="term" value="P:MyD88-dependent toll-like receptor signaling pathway"/>
    <property type="evidence" value="ECO:0007669"/>
    <property type="project" value="TreeGrafter"/>
</dbReference>
<dbReference type="GO" id="GO:0001875">
    <property type="term" value="F:lipopolysaccharide immune receptor activity"/>
    <property type="evidence" value="ECO:0007669"/>
    <property type="project" value="TreeGrafter"/>
</dbReference>
<protein>
    <submittedName>
        <fullName evidence="14">LRRCT domain-containing protein</fullName>
    </submittedName>
</protein>
<dbReference type="GO" id="GO:0050829">
    <property type="term" value="P:defense response to Gram-negative bacterium"/>
    <property type="evidence" value="ECO:0007669"/>
    <property type="project" value="TreeGrafter"/>
</dbReference>
<evidence type="ECO:0000256" key="10">
    <source>
        <dbReference type="ARBA" id="ARBA00023198"/>
    </source>
</evidence>
<dbReference type="Pfam" id="PF13855">
    <property type="entry name" value="LRR_8"/>
    <property type="match status" value="1"/>
</dbReference>
<evidence type="ECO:0000256" key="5">
    <source>
        <dbReference type="ARBA" id="ARBA00022729"/>
    </source>
</evidence>
<keyword evidence="13" id="KW-1185">Reference proteome</keyword>
<dbReference type="Proteomes" id="UP000267606">
    <property type="component" value="Unassembled WGS sequence"/>
</dbReference>
<proteinExistence type="predicted"/>
<dbReference type="SUPFAM" id="SSF52058">
    <property type="entry name" value="L domain-like"/>
    <property type="match status" value="1"/>
</dbReference>
<evidence type="ECO:0000256" key="2">
    <source>
        <dbReference type="ARBA" id="ARBA00022475"/>
    </source>
</evidence>
<dbReference type="GO" id="GO:0005886">
    <property type="term" value="C:plasma membrane"/>
    <property type="evidence" value="ECO:0007669"/>
    <property type="project" value="UniProtKB-SubCell"/>
</dbReference>
<dbReference type="GO" id="GO:0046696">
    <property type="term" value="C:lipopolysaccharide receptor complex"/>
    <property type="evidence" value="ECO:0007669"/>
    <property type="project" value="TreeGrafter"/>
</dbReference>
<dbReference type="Gene3D" id="3.80.10.10">
    <property type="entry name" value="Ribonuclease Inhibitor"/>
    <property type="match status" value="1"/>
</dbReference>
<sequence length="193" mass="22320">MSLNQLRNLIDLDISDCNLEWQPDFSSFQAMRKLDLSKNQLLSLDGALLPRNLYYLDVSQNLIHHLHNGTCMKSELREMDISQNPLVCHCTLLEIKQWIPNDTYSTSTSNFYYCFSGSWQYPLRSYLDTVTECLPVNSINFSVWITVICLLLIIIFLIVFIFVTNRRLSQCSKYLSFAYKPLHTTDTSVAVGI</sequence>
<organism evidence="14">
    <name type="scientific">Onchocerca flexuosa</name>
    <dbReference type="NCBI Taxonomy" id="387005"/>
    <lineage>
        <taxon>Eukaryota</taxon>
        <taxon>Metazoa</taxon>
        <taxon>Ecdysozoa</taxon>
        <taxon>Nematoda</taxon>
        <taxon>Chromadorea</taxon>
        <taxon>Rhabditida</taxon>
        <taxon>Spirurina</taxon>
        <taxon>Spiruromorpha</taxon>
        <taxon>Filarioidea</taxon>
        <taxon>Onchocercidae</taxon>
        <taxon>Onchocerca</taxon>
    </lineage>
</organism>
<keyword evidence="2" id="KW-1003">Cell membrane</keyword>
<dbReference type="InterPro" id="IPR001611">
    <property type="entry name" value="Leu-rich_rpt"/>
</dbReference>
<evidence type="ECO:0000256" key="4">
    <source>
        <dbReference type="ARBA" id="ARBA00022692"/>
    </source>
</evidence>
<reference evidence="14" key="1">
    <citation type="submission" date="2016-06" db="UniProtKB">
        <authorList>
            <consortium name="WormBaseParasite"/>
        </authorList>
    </citation>
    <scope>IDENTIFICATION</scope>
</reference>